<dbReference type="GO" id="GO:0016020">
    <property type="term" value="C:membrane"/>
    <property type="evidence" value="ECO:0007669"/>
    <property type="project" value="TreeGrafter"/>
</dbReference>
<organism evidence="3 4">
    <name type="scientific">Ditylenchus dipsaci</name>
    <dbReference type="NCBI Taxonomy" id="166011"/>
    <lineage>
        <taxon>Eukaryota</taxon>
        <taxon>Metazoa</taxon>
        <taxon>Ecdysozoa</taxon>
        <taxon>Nematoda</taxon>
        <taxon>Chromadorea</taxon>
        <taxon>Rhabditida</taxon>
        <taxon>Tylenchina</taxon>
        <taxon>Tylenchomorpha</taxon>
        <taxon>Sphaerularioidea</taxon>
        <taxon>Anguinidae</taxon>
        <taxon>Anguininae</taxon>
        <taxon>Ditylenchus</taxon>
    </lineage>
</organism>
<dbReference type="InterPro" id="IPR050344">
    <property type="entry name" value="Peptidase_M1_aminopeptidases"/>
</dbReference>
<sequence length="424" mass="49368">MAIFQTYIKRFQYSNVDYNDFLNVLSENTASLNDNNGNEKSIFEFAKTWLVQPGYPVVFVERLDNNTCQEEYGQFLFAATLKVDTDNLLLINENSYGFYKVKYAESLMMQFSKILIKNDTNILPRSLAKIIDDTFSMAEAGLNSYKLALDFYDILTPKSDPSVVLSFISQLNHLTDEYMENESKEADLIQVKELYHLLTQEMLDLPDDTKVSQDLDMFHKQFLEPCFAHGGTLILNSTCSWVPLELRKRVYCNGVKYGNETEFNFISDLFITKKIDFVEKKPLLEALCCSQHEHNLKALLSNAVSKHKMFSMLDIKLIFNQMPLNKPYGAKFLFNFFMEHWQSISKRFYLSPDILDTIIDSSFKISSEETVAKIEKLITHKSQPFIVERLKKQLSLLKMKLLWKKNHNDEILNWFTIQATKKTI</sequence>
<dbReference type="AlphaFoldDB" id="A0A915ESK4"/>
<proteinExistence type="inferred from homology"/>
<dbReference type="GO" id="GO:0006508">
    <property type="term" value="P:proteolysis"/>
    <property type="evidence" value="ECO:0007669"/>
    <property type="project" value="TreeGrafter"/>
</dbReference>
<dbReference type="PANTHER" id="PTHR11533">
    <property type="entry name" value="PROTEASE M1 ZINC METALLOPROTEASE"/>
    <property type="match status" value="1"/>
</dbReference>
<dbReference type="Pfam" id="PF11838">
    <property type="entry name" value="ERAP1_C"/>
    <property type="match status" value="1"/>
</dbReference>
<dbReference type="PANTHER" id="PTHR11533:SF299">
    <property type="entry name" value="AMINOPEPTIDASE"/>
    <property type="match status" value="1"/>
</dbReference>
<accession>A0A915ESK4</accession>
<comment type="similarity">
    <text evidence="1">Belongs to the peptidase M1 family.</text>
</comment>
<dbReference type="InterPro" id="IPR024571">
    <property type="entry name" value="ERAP1-like_C_dom"/>
</dbReference>
<dbReference type="Gene3D" id="1.25.50.20">
    <property type="match status" value="1"/>
</dbReference>
<protein>
    <submittedName>
        <fullName evidence="4">ERAP1-like C-terminal domain-containing protein</fullName>
    </submittedName>
</protein>
<dbReference type="GO" id="GO:0043171">
    <property type="term" value="P:peptide catabolic process"/>
    <property type="evidence" value="ECO:0007669"/>
    <property type="project" value="TreeGrafter"/>
</dbReference>
<feature type="domain" description="ERAP1-like C-terminal" evidence="2">
    <location>
        <begin position="89"/>
        <end position="389"/>
    </location>
</feature>
<reference evidence="4" key="1">
    <citation type="submission" date="2022-11" db="UniProtKB">
        <authorList>
            <consortium name="WormBaseParasite"/>
        </authorList>
    </citation>
    <scope>IDENTIFICATION</scope>
</reference>
<dbReference type="InterPro" id="IPR027268">
    <property type="entry name" value="Peptidase_M4/M1_CTD_sf"/>
</dbReference>
<dbReference type="GO" id="GO:0042277">
    <property type="term" value="F:peptide binding"/>
    <property type="evidence" value="ECO:0007669"/>
    <property type="project" value="TreeGrafter"/>
</dbReference>
<evidence type="ECO:0000256" key="1">
    <source>
        <dbReference type="ARBA" id="ARBA00010136"/>
    </source>
</evidence>
<keyword evidence="3" id="KW-1185">Reference proteome</keyword>
<evidence type="ECO:0000259" key="2">
    <source>
        <dbReference type="Pfam" id="PF11838"/>
    </source>
</evidence>
<dbReference type="WBParaSite" id="jg886">
    <property type="protein sequence ID" value="jg886"/>
    <property type="gene ID" value="jg886"/>
</dbReference>
<evidence type="ECO:0000313" key="4">
    <source>
        <dbReference type="WBParaSite" id="jg886"/>
    </source>
</evidence>
<dbReference type="GO" id="GO:0005737">
    <property type="term" value="C:cytoplasm"/>
    <property type="evidence" value="ECO:0007669"/>
    <property type="project" value="TreeGrafter"/>
</dbReference>
<dbReference type="GO" id="GO:0008270">
    <property type="term" value="F:zinc ion binding"/>
    <property type="evidence" value="ECO:0007669"/>
    <property type="project" value="TreeGrafter"/>
</dbReference>
<dbReference type="Gene3D" id="1.10.390.10">
    <property type="entry name" value="Neutral Protease Domain 2"/>
    <property type="match status" value="1"/>
</dbReference>
<name>A0A915ESK4_9BILA</name>
<dbReference type="GO" id="GO:0070006">
    <property type="term" value="F:metalloaminopeptidase activity"/>
    <property type="evidence" value="ECO:0007669"/>
    <property type="project" value="TreeGrafter"/>
</dbReference>
<dbReference type="SUPFAM" id="SSF55486">
    <property type="entry name" value="Metalloproteases ('zincins'), catalytic domain"/>
    <property type="match status" value="1"/>
</dbReference>
<dbReference type="GO" id="GO:0005615">
    <property type="term" value="C:extracellular space"/>
    <property type="evidence" value="ECO:0007669"/>
    <property type="project" value="TreeGrafter"/>
</dbReference>
<dbReference type="Proteomes" id="UP000887574">
    <property type="component" value="Unplaced"/>
</dbReference>
<evidence type="ECO:0000313" key="3">
    <source>
        <dbReference type="Proteomes" id="UP000887574"/>
    </source>
</evidence>